<sequence length="569" mass="64210">MAIIPLDAPAIPQVPFVTTFVTAHPIITSVVAILLLLYIYCYPYTEYTLAYRNVPGPPSSSVLFGNLPDIVHDQTVPAPMQWFRQYGTTIRYSYFLGAHRFTTTDARAVEFIAQHTDLFVRPPQLSRVLGWAFGHGILTVEGEAHKRQRRVLNPAFGAKAVRGMMPIFWECAYALSQKLDGFLDSSNDVVTCPSPPVPVDRVPGARKIDVLKYLGQATLDINGRAGFDYEFGSLEERPNALAESFNSIWTEMKVTIVAILIDCYAEKLPLREIRLIEHYRGKTRAIADDIVQRKKRDLQAEFTEKMDRKTKMGDDLVTLLLRANMVPDLPASQKLSDEEVRDQITNFILAGNETSATALAWGLMRLAQNLRVQHKLREELMAVTEDHLDYDELMALPYLDKVTREILRLDPPVPGAPRMAAADVVVPLATPIRGRNGKMMDHVKLRKGDQLVASMIEVNRSKELWGEDADEFKPERYDKEHPTTLKVPGVWGNVMTFMGGPHNCLGYRFALAMIKSILFVLIRNFEFEELPSKPVFLYKIGVVLRPYVEGEESAGLQMPLLVRPVQQAE</sequence>
<comment type="caution">
    <text evidence="11">The sequence shown here is derived from an EMBL/GenBank/DDBJ whole genome shotgun (WGS) entry which is preliminary data.</text>
</comment>
<keyword evidence="5 9" id="KW-0479">Metal-binding</keyword>
<dbReference type="GeneID" id="39593024"/>
<dbReference type="PRINTS" id="PR00385">
    <property type="entry name" value="P450"/>
</dbReference>
<dbReference type="SUPFAM" id="SSF48264">
    <property type="entry name" value="Cytochrome P450"/>
    <property type="match status" value="1"/>
</dbReference>
<gene>
    <name evidence="11" type="ORF">EHS24_008481</name>
</gene>
<evidence type="ECO:0000313" key="12">
    <source>
        <dbReference type="Proteomes" id="UP000279236"/>
    </source>
</evidence>
<dbReference type="PANTHER" id="PTHR24305">
    <property type="entry name" value="CYTOCHROME P450"/>
    <property type="match status" value="1"/>
</dbReference>
<dbReference type="Gene3D" id="1.10.630.10">
    <property type="entry name" value="Cytochrome P450"/>
    <property type="match status" value="1"/>
</dbReference>
<feature type="transmembrane region" description="Helical" evidence="10">
    <location>
        <begin position="20"/>
        <end position="42"/>
    </location>
</feature>
<evidence type="ECO:0000256" key="1">
    <source>
        <dbReference type="ARBA" id="ARBA00001971"/>
    </source>
</evidence>
<dbReference type="GO" id="GO:0016705">
    <property type="term" value="F:oxidoreductase activity, acting on paired donors, with incorporation or reduction of molecular oxygen"/>
    <property type="evidence" value="ECO:0007669"/>
    <property type="project" value="InterPro"/>
</dbReference>
<dbReference type="Pfam" id="PF00067">
    <property type="entry name" value="p450"/>
    <property type="match status" value="1"/>
</dbReference>
<evidence type="ECO:0000256" key="8">
    <source>
        <dbReference type="ARBA" id="ARBA00023033"/>
    </source>
</evidence>
<dbReference type="RefSeq" id="XP_028475766.1">
    <property type="nucleotide sequence ID" value="XM_028623792.1"/>
</dbReference>
<name>A0A427XQG1_9TREE</name>
<keyword evidence="7 9" id="KW-0408">Iron</keyword>
<feature type="binding site" description="axial binding residue" evidence="9">
    <location>
        <position position="504"/>
    </location>
    <ligand>
        <name>heme</name>
        <dbReference type="ChEBI" id="CHEBI:30413"/>
    </ligand>
    <ligandPart>
        <name>Fe</name>
        <dbReference type="ChEBI" id="CHEBI:18248"/>
    </ligandPart>
</feature>
<keyword evidence="6" id="KW-0560">Oxidoreductase</keyword>
<evidence type="ECO:0000256" key="5">
    <source>
        <dbReference type="ARBA" id="ARBA00022723"/>
    </source>
</evidence>
<evidence type="ECO:0000256" key="6">
    <source>
        <dbReference type="ARBA" id="ARBA00023002"/>
    </source>
</evidence>
<dbReference type="STRING" id="105984.A0A427XQG1"/>
<keyword evidence="10" id="KW-1133">Transmembrane helix</keyword>
<evidence type="ECO:0000256" key="10">
    <source>
        <dbReference type="SAM" id="Phobius"/>
    </source>
</evidence>
<dbReference type="InterPro" id="IPR036396">
    <property type="entry name" value="Cyt_P450_sf"/>
</dbReference>
<keyword evidence="10" id="KW-0812">Transmembrane</keyword>
<protein>
    <recommendedName>
        <fullName evidence="13">Cytochrome P450-dit2</fullName>
    </recommendedName>
</protein>
<keyword evidence="8" id="KW-0503">Monooxygenase</keyword>
<evidence type="ECO:0008006" key="13">
    <source>
        <dbReference type="Google" id="ProtNLM"/>
    </source>
</evidence>
<proteinExistence type="inferred from homology"/>
<evidence type="ECO:0000256" key="3">
    <source>
        <dbReference type="ARBA" id="ARBA00010617"/>
    </source>
</evidence>
<dbReference type="GO" id="GO:0004497">
    <property type="term" value="F:monooxygenase activity"/>
    <property type="evidence" value="ECO:0007669"/>
    <property type="project" value="UniProtKB-KW"/>
</dbReference>
<keyword evidence="12" id="KW-1185">Reference proteome</keyword>
<organism evidence="11 12">
    <name type="scientific">Apiotrichum porosum</name>
    <dbReference type="NCBI Taxonomy" id="105984"/>
    <lineage>
        <taxon>Eukaryota</taxon>
        <taxon>Fungi</taxon>
        <taxon>Dikarya</taxon>
        <taxon>Basidiomycota</taxon>
        <taxon>Agaricomycotina</taxon>
        <taxon>Tremellomycetes</taxon>
        <taxon>Trichosporonales</taxon>
        <taxon>Trichosporonaceae</taxon>
        <taxon>Apiotrichum</taxon>
    </lineage>
</organism>
<keyword evidence="10" id="KW-0472">Membrane</keyword>
<reference evidence="11 12" key="1">
    <citation type="submission" date="2018-11" db="EMBL/GenBank/DDBJ databases">
        <title>Genome sequence of Apiotrichum porosum DSM 27194.</title>
        <authorList>
            <person name="Aliyu H."/>
            <person name="Gorte O."/>
            <person name="Ochsenreither K."/>
        </authorList>
    </citation>
    <scope>NUCLEOTIDE SEQUENCE [LARGE SCALE GENOMIC DNA]</scope>
    <source>
        <strain evidence="11 12">DSM 27194</strain>
    </source>
</reference>
<dbReference type="PANTHER" id="PTHR24305:SF166">
    <property type="entry name" value="CYTOCHROME P450 12A4, MITOCHONDRIAL-RELATED"/>
    <property type="match status" value="1"/>
</dbReference>
<dbReference type="PRINTS" id="PR00465">
    <property type="entry name" value="EP450IV"/>
</dbReference>
<dbReference type="AlphaFoldDB" id="A0A427XQG1"/>
<dbReference type="InterPro" id="IPR002403">
    <property type="entry name" value="Cyt_P450_E_grp-IV"/>
</dbReference>
<dbReference type="Proteomes" id="UP000279236">
    <property type="component" value="Unassembled WGS sequence"/>
</dbReference>
<dbReference type="OrthoDB" id="1470350at2759"/>
<accession>A0A427XQG1</accession>
<dbReference type="EMBL" id="RSCE01000007">
    <property type="protein sequence ID" value="RSH81047.1"/>
    <property type="molecule type" value="Genomic_DNA"/>
</dbReference>
<evidence type="ECO:0000256" key="4">
    <source>
        <dbReference type="ARBA" id="ARBA00022617"/>
    </source>
</evidence>
<dbReference type="InterPro" id="IPR050121">
    <property type="entry name" value="Cytochrome_P450_monoxygenase"/>
</dbReference>
<evidence type="ECO:0000256" key="7">
    <source>
        <dbReference type="ARBA" id="ARBA00023004"/>
    </source>
</evidence>
<comment type="cofactor">
    <cofactor evidence="1 9">
        <name>heme</name>
        <dbReference type="ChEBI" id="CHEBI:30413"/>
    </cofactor>
</comment>
<evidence type="ECO:0000256" key="9">
    <source>
        <dbReference type="PIRSR" id="PIRSR602403-1"/>
    </source>
</evidence>
<dbReference type="GO" id="GO:0020037">
    <property type="term" value="F:heme binding"/>
    <property type="evidence" value="ECO:0007669"/>
    <property type="project" value="InterPro"/>
</dbReference>
<evidence type="ECO:0000313" key="11">
    <source>
        <dbReference type="EMBL" id="RSH81047.1"/>
    </source>
</evidence>
<comment type="similarity">
    <text evidence="3">Belongs to the cytochrome P450 family.</text>
</comment>
<dbReference type="GO" id="GO:0005506">
    <property type="term" value="F:iron ion binding"/>
    <property type="evidence" value="ECO:0007669"/>
    <property type="project" value="InterPro"/>
</dbReference>
<dbReference type="InterPro" id="IPR001128">
    <property type="entry name" value="Cyt_P450"/>
</dbReference>
<keyword evidence="4 9" id="KW-0349">Heme</keyword>
<comment type="pathway">
    <text evidence="2">Secondary metabolite biosynthesis.</text>
</comment>
<evidence type="ECO:0000256" key="2">
    <source>
        <dbReference type="ARBA" id="ARBA00005179"/>
    </source>
</evidence>